<dbReference type="GO" id="GO:0046872">
    <property type="term" value="F:metal ion binding"/>
    <property type="evidence" value="ECO:0007669"/>
    <property type="project" value="UniProtKB-KW"/>
</dbReference>
<sequence length="153" mass="16873">MTRLAEKLSIGQVADRSGVAHTALRFYEEKGLITSERSTGNQRRYARSVLRRIAFIRAAQRVGLSLEDISEALATLPADHAPTKADWARLSRDWQTELDARIDALQRLRDRLTGCIGCGCLSLRGCTLYNADDELARFGPGASKLRPMAEGGI</sequence>
<accession>A0A419I7U9</accession>
<dbReference type="PROSITE" id="PS00552">
    <property type="entry name" value="HTH_MERR_1"/>
    <property type="match status" value="1"/>
</dbReference>
<evidence type="ECO:0000256" key="2">
    <source>
        <dbReference type="ARBA" id="ARBA00022723"/>
    </source>
</evidence>
<dbReference type="NCBIfam" id="TIGR01950">
    <property type="entry name" value="SoxR"/>
    <property type="match status" value="1"/>
</dbReference>
<proteinExistence type="predicted"/>
<dbReference type="GO" id="GO:0003677">
    <property type="term" value="F:DNA binding"/>
    <property type="evidence" value="ECO:0007669"/>
    <property type="project" value="UniProtKB-KW"/>
</dbReference>
<evidence type="ECO:0000259" key="8">
    <source>
        <dbReference type="PROSITE" id="PS50937"/>
    </source>
</evidence>
<evidence type="ECO:0000313" key="10">
    <source>
        <dbReference type="Proteomes" id="UP000285112"/>
    </source>
</evidence>
<dbReference type="Proteomes" id="UP000285112">
    <property type="component" value="Unassembled WGS sequence"/>
</dbReference>
<name>A0A419I7U9_9PSEU</name>
<keyword evidence="3" id="KW-0408">Iron</keyword>
<keyword evidence="6" id="KW-0238">DNA-binding</keyword>
<gene>
    <name evidence="9" type="primary">soxR</name>
    <name evidence="9" type="ORF">D5S19_07415</name>
</gene>
<reference evidence="9 10" key="1">
    <citation type="submission" date="2018-09" db="EMBL/GenBank/DDBJ databases">
        <title>YIM PH 21725 draft genome.</title>
        <authorList>
            <person name="Miao C."/>
        </authorList>
    </citation>
    <scope>NUCLEOTIDE SEQUENCE [LARGE SCALE GENOMIC DNA]</scope>
    <source>
        <strain evidence="10">YIM PH21725</strain>
    </source>
</reference>
<evidence type="ECO:0000313" key="9">
    <source>
        <dbReference type="EMBL" id="RJQ88142.1"/>
    </source>
</evidence>
<organism evidence="9 10">
    <name type="scientific">Amycolatopsis panacis</name>
    <dbReference type="NCBI Taxonomy" id="2340917"/>
    <lineage>
        <taxon>Bacteria</taxon>
        <taxon>Bacillati</taxon>
        <taxon>Actinomycetota</taxon>
        <taxon>Actinomycetes</taxon>
        <taxon>Pseudonocardiales</taxon>
        <taxon>Pseudonocardiaceae</taxon>
        <taxon>Amycolatopsis</taxon>
    </lineage>
</organism>
<keyword evidence="2" id="KW-0479">Metal-binding</keyword>
<dbReference type="PANTHER" id="PTHR30204">
    <property type="entry name" value="REDOX-CYCLING DRUG-SENSING TRANSCRIPTIONAL ACTIVATOR SOXR"/>
    <property type="match status" value="1"/>
</dbReference>
<keyword evidence="7" id="KW-0804">Transcription</keyword>
<protein>
    <submittedName>
        <fullName evidence="9">Redox-sensitive transcriptional activator SoxR</fullName>
    </submittedName>
</protein>
<comment type="caution">
    <text evidence="9">The sequence shown here is derived from an EMBL/GenBank/DDBJ whole genome shotgun (WGS) entry which is preliminary data.</text>
</comment>
<dbReference type="GO" id="GO:0003700">
    <property type="term" value="F:DNA-binding transcription factor activity"/>
    <property type="evidence" value="ECO:0007669"/>
    <property type="project" value="InterPro"/>
</dbReference>
<keyword evidence="5" id="KW-0805">Transcription regulation</keyword>
<dbReference type="SMART" id="SM00422">
    <property type="entry name" value="HTH_MERR"/>
    <property type="match status" value="1"/>
</dbReference>
<dbReference type="InterPro" id="IPR047057">
    <property type="entry name" value="MerR_fam"/>
</dbReference>
<evidence type="ECO:0000256" key="4">
    <source>
        <dbReference type="ARBA" id="ARBA00023014"/>
    </source>
</evidence>
<dbReference type="CDD" id="cd01110">
    <property type="entry name" value="HTH_SoxR"/>
    <property type="match status" value="1"/>
</dbReference>
<dbReference type="Pfam" id="PF09278">
    <property type="entry name" value="MerR-DNA-bind"/>
    <property type="match status" value="1"/>
</dbReference>
<dbReference type="PROSITE" id="PS50937">
    <property type="entry name" value="HTH_MERR_2"/>
    <property type="match status" value="1"/>
</dbReference>
<evidence type="ECO:0000256" key="1">
    <source>
        <dbReference type="ARBA" id="ARBA00022714"/>
    </source>
</evidence>
<dbReference type="GO" id="GO:0051537">
    <property type="term" value="F:2 iron, 2 sulfur cluster binding"/>
    <property type="evidence" value="ECO:0007669"/>
    <property type="project" value="UniProtKB-KW"/>
</dbReference>
<dbReference type="AlphaFoldDB" id="A0A419I7U9"/>
<dbReference type="InterPro" id="IPR009061">
    <property type="entry name" value="DNA-bd_dom_put_sf"/>
</dbReference>
<keyword evidence="1" id="KW-0001">2Fe-2S</keyword>
<dbReference type="InterPro" id="IPR010211">
    <property type="entry name" value="Redox-sen_tscrpt-act_SoxR"/>
</dbReference>
<keyword evidence="10" id="KW-1185">Reference proteome</keyword>
<dbReference type="SUPFAM" id="SSF46955">
    <property type="entry name" value="Putative DNA-binding domain"/>
    <property type="match status" value="1"/>
</dbReference>
<dbReference type="InterPro" id="IPR015358">
    <property type="entry name" value="Tscrpt_reg_MerR_DNA-bd"/>
</dbReference>
<dbReference type="RefSeq" id="WP_120022576.1">
    <property type="nucleotide sequence ID" value="NZ_QZFV01000065.1"/>
</dbReference>
<dbReference type="OrthoDB" id="9802944at2"/>
<evidence type="ECO:0000256" key="6">
    <source>
        <dbReference type="ARBA" id="ARBA00023125"/>
    </source>
</evidence>
<feature type="domain" description="HTH merR-type" evidence="8">
    <location>
        <begin position="7"/>
        <end position="75"/>
    </location>
</feature>
<dbReference type="PRINTS" id="PR00040">
    <property type="entry name" value="HTHMERR"/>
</dbReference>
<dbReference type="EMBL" id="QZFV01000065">
    <property type="protein sequence ID" value="RJQ88142.1"/>
    <property type="molecule type" value="Genomic_DNA"/>
</dbReference>
<dbReference type="GO" id="GO:0006979">
    <property type="term" value="P:response to oxidative stress"/>
    <property type="evidence" value="ECO:0007669"/>
    <property type="project" value="InterPro"/>
</dbReference>
<dbReference type="Pfam" id="PF00376">
    <property type="entry name" value="MerR"/>
    <property type="match status" value="1"/>
</dbReference>
<keyword evidence="4" id="KW-0411">Iron-sulfur</keyword>
<dbReference type="InterPro" id="IPR000551">
    <property type="entry name" value="MerR-type_HTH_dom"/>
</dbReference>
<dbReference type="Gene3D" id="1.10.1660.10">
    <property type="match status" value="1"/>
</dbReference>
<evidence type="ECO:0000256" key="3">
    <source>
        <dbReference type="ARBA" id="ARBA00023004"/>
    </source>
</evidence>
<evidence type="ECO:0000256" key="5">
    <source>
        <dbReference type="ARBA" id="ARBA00023015"/>
    </source>
</evidence>
<dbReference type="PANTHER" id="PTHR30204:SF0">
    <property type="entry name" value="REDOX-SENSITIVE TRANSCRIPTIONAL ACTIVATOR SOXR"/>
    <property type="match status" value="1"/>
</dbReference>
<evidence type="ECO:0000256" key="7">
    <source>
        <dbReference type="ARBA" id="ARBA00023163"/>
    </source>
</evidence>